<reference evidence="1 2" key="1">
    <citation type="submission" date="2014-11" db="EMBL/GenBank/DDBJ databases">
        <title>Comparative genomics of Methylobacterium species.</title>
        <authorList>
            <person name="Chaudhry V."/>
            <person name="Patil P.B."/>
        </authorList>
    </citation>
    <scope>NUCLEOTIDE SEQUENCE [LARGE SCALE GENOMIC DNA]</scope>
    <source>
        <strain evidence="1 2">SE3.6</strain>
    </source>
</reference>
<gene>
    <name evidence="1" type="ORF">QR79_16865</name>
</gene>
<organism evidence="1 2">
    <name type="scientific">Methylobacterium indicum</name>
    <dbReference type="NCBI Taxonomy" id="1775910"/>
    <lineage>
        <taxon>Bacteria</taxon>
        <taxon>Pseudomonadati</taxon>
        <taxon>Pseudomonadota</taxon>
        <taxon>Alphaproteobacteria</taxon>
        <taxon>Hyphomicrobiales</taxon>
        <taxon>Methylobacteriaceae</taxon>
        <taxon>Methylobacterium</taxon>
    </lineage>
</organism>
<comment type="caution">
    <text evidence="1">The sequence shown here is derived from an EMBL/GenBank/DDBJ whole genome shotgun (WGS) entry which is preliminary data.</text>
</comment>
<dbReference type="Proteomes" id="UP000036471">
    <property type="component" value="Unassembled WGS sequence"/>
</dbReference>
<protein>
    <recommendedName>
        <fullName evidence="3">Secreted protein</fullName>
    </recommendedName>
</protein>
<keyword evidence="2" id="KW-1185">Reference proteome</keyword>
<evidence type="ECO:0000313" key="2">
    <source>
        <dbReference type="Proteomes" id="UP000036471"/>
    </source>
</evidence>
<name>A0ABR5H9F4_9HYPH</name>
<accession>A0ABR5H9F4</accession>
<proteinExistence type="predicted"/>
<evidence type="ECO:0008006" key="3">
    <source>
        <dbReference type="Google" id="ProtNLM"/>
    </source>
</evidence>
<dbReference type="EMBL" id="JTHG01000150">
    <property type="protein sequence ID" value="KMO21495.1"/>
    <property type="molecule type" value="Genomic_DNA"/>
</dbReference>
<evidence type="ECO:0000313" key="1">
    <source>
        <dbReference type="EMBL" id="KMO21495.1"/>
    </source>
</evidence>
<sequence>MLRTGVTRELPSIVALVPVCPALGAGSGAAEAGIDIRTAPRIPAHAVTVSLETVMGSVFLTGS</sequence>